<keyword evidence="3" id="KW-0804">Transcription</keyword>
<dbReference type="InterPro" id="IPR015927">
    <property type="entry name" value="Peptidase_S24_S26A/B/C"/>
</dbReference>
<dbReference type="PANTHER" id="PTHR40661">
    <property type="match status" value="1"/>
</dbReference>
<dbReference type="CDD" id="cd06529">
    <property type="entry name" value="S24_LexA-like"/>
    <property type="match status" value="1"/>
</dbReference>
<sequence length="233" mass="25460">MDSKQNADEVITRLKSVVNVKSDRELAGYFGMGSTTITSKRQRGSVPYEECVQLALERGISLDWLILGKGAAPEGISSPAGDEGLRTLVPSGQPDGPGYTSVPMYDIEAAAGPGRLFEAENIEATVYFETDQLTHEGLDPAQVVGAKVRGDSMGETLRDGDKVLIDRSQRKPDGVFLLRMGQELRIKRVQRVAGGALMLISDNPHYEREMIRPEEMGDVELIGRCQIRIGRIA</sequence>
<keyword evidence="8" id="KW-1185">Reference proteome</keyword>
<dbReference type="Proteomes" id="UP000184346">
    <property type="component" value="Unassembled WGS sequence"/>
</dbReference>
<dbReference type="InterPro" id="IPR036286">
    <property type="entry name" value="LexA/Signal_pep-like_sf"/>
</dbReference>
<gene>
    <name evidence="7" type="ORF">SAMN02745148_01557</name>
</gene>
<evidence type="ECO:0000256" key="1">
    <source>
        <dbReference type="ARBA" id="ARBA00023015"/>
    </source>
</evidence>
<feature type="domain" description="Bacteriophage CI repressor N-terminal" evidence="6">
    <location>
        <begin position="9"/>
        <end position="71"/>
    </location>
</feature>
<dbReference type="Gene3D" id="1.10.260.40">
    <property type="entry name" value="lambda repressor-like DNA-binding domains"/>
    <property type="match status" value="1"/>
</dbReference>
<dbReference type="InterPro" id="IPR010982">
    <property type="entry name" value="Lambda_DNA-bd_dom_sf"/>
</dbReference>
<proteinExistence type="predicted"/>
<evidence type="ECO:0000259" key="5">
    <source>
        <dbReference type="Pfam" id="PF00717"/>
    </source>
</evidence>
<dbReference type="STRING" id="1121942.SAMN02745148_01557"/>
<dbReference type="SUPFAM" id="SSF51306">
    <property type="entry name" value="LexA/Signal peptidase"/>
    <property type="match status" value="1"/>
</dbReference>
<dbReference type="InterPro" id="IPR039418">
    <property type="entry name" value="LexA-like"/>
</dbReference>
<evidence type="ECO:0000256" key="3">
    <source>
        <dbReference type="ARBA" id="ARBA00023163"/>
    </source>
</evidence>
<evidence type="ECO:0000259" key="6">
    <source>
        <dbReference type="Pfam" id="PF07022"/>
    </source>
</evidence>
<dbReference type="GO" id="GO:0045892">
    <property type="term" value="P:negative regulation of DNA-templated transcription"/>
    <property type="evidence" value="ECO:0007669"/>
    <property type="project" value="InterPro"/>
</dbReference>
<dbReference type="AlphaFoldDB" id="A0A1M4Y2Z8"/>
<dbReference type="RefSeq" id="WP_072821458.1">
    <property type="nucleotide sequence ID" value="NZ_FQUJ01000006.1"/>
</dbReference>
<name>A0A1M4Y2Z8_9GAMM</name>
<dbReference type="GO" id="GO:0003677">
    <property type="term" value="F:DNA binding"/>
    <property type="evidence" value="ECO:0007669"/>
    <property type="project" value="UniProtKB-KW"/>
</dbReference>
<dbReference type="Pfam" id="PF00717">
    <property type="entry name" value="Peptidase_S24"/>
    <property type="match status" value="1"/>
</dbReference>
<evidence type="ECO:0000313" key="8">
    <source>
        <dbReference type="Proteomes" id="UP000184346"/>
    </source>
</evidence>
<dbReference type="Pfam" id="PF07022">
    <property type="entry name" value="Phage_CI_repr"/>
    <property type="match status" value="1"/>
</dbReference>
<accession>A0A1M4Y2Z8</accession>
<dbReference type="Gene3D" id="2.10.109.10">
    <property type="entry name" value="Umud Fragment, subunit A"/>
    <property type="match status" value="1"/>
</dbReference>
<reference evidence="7 8" key="1">
    <citation type="submission" date="2016-11" db="EMBL/GenBank/DDBJ databases">
        <authorList>
            <person name="Jaros S."/>
            <person name="Januszkiewicz K."/>
            <person name="Wedrychowicz H."/>
        </authorList>
    </citation>
    <scope>NUCLEOTIDE SEQUENCE [LARGE SCALE GENOMIC DNA]</scope>
    <source>
        <strain evidence="7 8">DSM 19980</strain>
    </source>
</reference>
<dbReference type="EMBL" id="FQUJ01000006">
    <property type="protein sequence ID" value="SHE99852.1"/>
    <property type="molecule type" value="Genomic_DNA"/>
</dbReference>
<evidence type="ECO:0000256" key="2">
    <source>
        <dbReference type="ARBA" id="ARBA00023125"/>
    </source>
</evidence>
<evidence type="ECO:0000256" key="4">
    <source>
        <dbReference type="SAM" id="MobiDB-lite"/>
    </source>
</evidence>
<keyword evidence="2" id="KW-0238">DNA-binding</keyword>
<dbReference type="InterPro" id="IPR010744">
    <property type="entry name" value="Phage_CI_N"/>
</dbReference>
<protein>
    <submittedName>
        <fullName evidence="7">Phage repressor protein C, contains Cro/C1-type HTH and peptisase s24 domains</fullName>
    </submittedName>
</protein>
<dbReference type="PANTHER" id="PTHR40661:SF3">
    <property type="entry name" value="FELS-1 PROPHAGE TRANSCRIPTIONAL REGULATOR"/>
    <property type="match status" value="1"/>
</dbReference>
<keyword evidence="1" id="KW-0805">Transcription regulation</keyword>
<feature type="region of interest" description="Disordered" evidence="4">
    <location>
        <begin position="77"/>
        <end position="99"/>
    </location>
</feature>
<organism evidence="7 8">
    <name type="scientific">Modicisalibacter ilicicola DSM 19980</name>
    <dbReference type="NCBI Taxonomy" id="1121942"/>
    <lineage>
        <taxon>Bacteria</taxon>
        <taxon>Pseudomonadati</taxon>
        <taxon>Pseudomonadota</taxon>
        <taxon>Gammaproteobacteria</taxon>
        <taxon>Oceanospirillales</taxon>
        <taxon>Halomonadaceae</taxon>
        <taxon>Modicisalibacter</taxon>
    </lineage>
</organism>
<feature type="domain" description="Peptidase S24/S26A/S26B/S26C" evidence="5">
    <location>
        <begin position="103"/>
        <end position="224"/>
    </location>
</feature>
<evidence type="ECO:0000313" key="7">
    <source>
        <dbReference type="EMBL" id="SHE99852.1"/>
    </source>
</evidence>